<dbReference type="RefSeq" id="YP_009119369.1">
    <property type="nucleotide sequence ID" value="NC_026440.1"/>
</dbReference>
<protein>
    <recommendedName>
        <fullName evidence="2">DUF5900 domain-containing protein</fullName>
    </recommendedName>
</protein>
<dbReference type="GeneID" id="23462051"/>
<dbReference type="PROSITE" id="PS51257">
    <property type="entry name" value="PROKAR_LIPOPROTEIN"/>
    <property type="match status" value="1"/>
</dbReference>
<dbReference type="KEGG" id="vg:23462051"/>
<evidence type="ECO:0000256" key="1">
    <source>
        <dbReference type="SAM" id="Phobius"/>
    </source>
</evidence>
<evidence type="ECO:0000313" key="3">
    <source>
        <dbReference type="EMBL" id="AJF97134.1"/>
    </source>
</evidence>
<name>A0A0B5J0Y8_9VIRU</name>
<keyword evidence="1" id="KW-0812">Transmembrane</keyword>
<dbReference type="EMBL" id="KP136319">
    <property type="protein sequence ID" value="AJF97134.1"/>
    <property type="molecule type" value="Genomic_DNA"/>
</dbReference>
<organism evidence="3 4">
    <name type="scientific">Pandoravirus inopinatum</name>
    <dbReference type="NCBI Taxonomy" id="1605721"/>
    <lineage>
        <taxon>Viruses</taxon>
        <taxon>Pandoravirus</taxon>
    </lineage>
</organism>
<sequence length="437" mass="47963">MTDEMRALVLAATFAVGTLVACFAPIEAFLDDEIPCAIVAAAAAFAIYLSWILSASLARRRKTKSASRRSHADTLRPAVDTPPCTTADIVVDNDNVKDCATPQCPPVLPLQRVDFAVHPFGFDPYLDTVPRGALGMCEPISPQVDARWWRTFKASIIARYGGPLSFALACEVHPDRLDQDRWARHVNINDDRDGDQLQVVIGKVVHGGTNWIVTRGQFVKSDGQLVPHGYAVRQWHTGMTNEGLWHRGTWVQGYIYSPPVHGRDATTHRVHGGLPDKIDFSVTWHTWDAHGRPGRHVRYCGPSTARRSGMPRNQWPHAQWPICYGGWTPTGACATCVCRFHNGDQYVQVSDGNGVPTILYYYIDSLPRGQLIGNCAWTIIAAQPDAAYGGAVFYPADVGSPQFEAMAHYVLSGRSAEAFSPAQQAAFVAAIRTAQTV</sequence>
<dbReference type="InterPro" id="IPR045419">
    <property type="entry name" value="DUF5900"/>
</dbReference>
<evidence type="ECO:0000259" key="2">
    <source>
        <dbReference type="Pfam" id="PF19253"/>
    </source>
</evidence>
<proteinExistence type="predicted"/>
<dbReference type="Proteomes" id="UP000202511">
    <property type="component" value="Segment"/>
</dbReference>
<keyword evidence="1" id="KW-0472">Membrane</keyword>
<feature type="domain" description="DUF5900" evidence="2">
    <location>
        <begin position="339"/>
        <end position="431"/>
    </location>
</feature>
<keyword evidence="1" id="KW-1133">Transmembrane helix</keyword>
<evidence type="ECO:0000313" key="4">
    <source>
        <dbReference type="Proteomes" id="UP000202511"/>
    </source>
</evidence>
<dbReference type="Pfam" id="PF19253">
    <property type="entry name" value="DUF5900"/>
    <property type="match status" value="1"/>
</dbReference>
<feature type="transmembrane region" description="Helical" evidence="1">
    <location>
        <begin position="38"/>
        <end position="58"/>
    </location>
</feature>
<accession>A0A0B5J0Y8</accession>
<reference evidence="3 4" key="1">
    <citation type="journal article" date="2015" name="Parasitol. Res.">
        <title>Viruses in close associations with free-living amoebae.</title>
        <authorList>
            <person name="Scheid P."/>
        </authorList>
    </citation>
    <scope>NUCLEOTIDE SEQUENCE [LARGE SCALE GENOMIC DNA]</scope>
    <source>
        <strain evidence="3">KlaHel</strain>
    </source>
</reference>